<feature type="compositionally biased region" description="Polar residues" evidence="1">
    <location>
        <begin position="60"/>
        <end position="70"/>
    </location>
</feature>
<evidence type="ECO:0000313" key="3">
    <source>
        <dbReference type="Proteomes" id="UP000239156"/>
    </source>
</evidence>
<organism evidence="2 3">
    <name type="scientific">Puccinia striiformis</name>
    <dbReference type="NCBI Taxonomy" id="27350"/>
    <lineage>
        <taxon>Eukaryota</taxon>
        <taxon>Fungi</taxon>
        <taxon>Dikarya</taxon>
        <taxon>Basidiomycota</taxon>
        <taxon>Pucciniomycotina</taxon>
        <taxon>Pucciniomycetes</taxon>
        <taxon>Pucciniales</taxon>
        <taxon>Pucciniaceae</taxon>
        <taxon>Puccinia</taxon>
    </lineage>
</organism>
<keyword evidence="3" id="KW-1185">Reference proteome</keyword>
<dbReference type="EMBL" id="PKSL01000042">
    <property type="protein sequence ID" value="POW10993.1"/>
    <property type="molecule type" value="Genomic_DNA"/>
</dbReference>
<feature type="compositionally biased region" description="Polar residues" evidence="1">
    <location>
        <begin position="289"/>
        <end position="305"/>
    </location>
</feature>
<feature type="compositionally biased region" description="Polar residues" evidence="1">
    <location>
        <begin position="230"/>
        <end position="243"/>
    </location>
</feature>
<gene>
    <name evidence="2" type="ORF">PSTT_05675</name>
</gene>
<reference evidence="2" key="1">
    <citation type="submission" date="2017-12" db="EMBL/GenBank/DDBJ databases">
        <title>Gene loss provides genomic basis for host adaptation in cereal stripe rust fungi.</title>
        <authorList>
            <person name="Xia C."/>
        </authorList>
    </citation>
    <scope>NUCLEOTIDE SEQUENCE [LARGE SCALE GENOMIC DNA]</scope>
    <source>
        <strain evidence="2">93-210</strain>
    </source>
</reference>
<evidence type="ECO:0000313" key="2">
    <source>
        <dbReference type="EMBL" id="POW10993.1"/>
    </source>
</evidence>
<accession>A0A2S4VND0</accession>
<dbReference type="VEuPathDB" id="FungiDB:PSTT_05675"/>
<feature type="region of interest" description="Disordered" evidence="1">
    <location>
        <begin position="221"/>
        <end position="326"/>
    </location>
</feature>
<protein>
    <submittedName>
        <fullName evidence="2">Uncharacterized protein</fullName>
    </submittedName>
</protein>
<feature type="region of interest" description="Disordered" evidence="1">
    <location>
        <begin position="1"/>
        <end position="77"/>
    </location>
</feature>
<feature type="region of interest" description="Disordered" evidence="1">
    <location>
        <begin position="473"/>
        <end position="505"/>
    </location>
</feature>
<feature type="compositionally biased region" description="Basic residues" evidence="1">
    <location>
        <begin position="254"/>
        <end position="265"/>
    </location>
</feature>
<dbReference type="AlphaFoldDB" id="A0A2S4VND0"/>
<sequence length="769" mass="85074">MPPLTSFTVITKRRRNSSKSRAPASPRVNAEDAEKPLIHARRRRSRTKQKGPSEDDSFNFVLQSNPSLISKDQPPTADLDQSILTKEADQHEIAKRTSTPVDASHKGDGQSEYVPSCASECSASPLPNVQVTGKPLSCASECSVQVTGQPSCIKDPSLPPSVCGRKRKANHDNLTSSSGLKVKPMKKYLDKCHIEYKQNDCKQRITKLYVALKAQQKLTRALKANKRRCSTSQSRAPASGNSNSKDDTQPLIPPRRRRSGTKRKIPASQSPDQPHVNLPTTGEIATPHSPVNSPLDTEVPASQSPHLHDEVQHQLPSRLPSPEPKRVNITELPVNSSTTPDIFAPLSPPNQAAIDDPGLTSQNDVDNWRSFVPIDAPHDDPDPLTGEAGALSRVITAFKDFASQSNDQHAQVVEKLDAVITVIHSLPSVQTSSDLLHQPTALTSQAPECPPTPQGGAFMKRIRVHVATLLGKRSQRSTNSLGPDEGEDSSHSNDSDLCYPYPDGPGHPTASRGTLAILWRLMEKKGIQFFAPISPNLVVVLKMRAFGTKSKFELLSTSMYGRLSNDGTPLSFSDLCVHSSLVLYKVILPRHRKANSQDPEKKKASAKDTRHYQRFGNLRHERAAMVNSMPGFNGLDDVVRACCSDDDTDPESDQRIKKSYTKKQPKLFIVRPVPWRHPRIKRLMIALDKLIVRRREATPKGPSGAAARIRTRENFVSHSELKPRPKLPKGCFDHEWCDRQSKQQITALKMQSRHFKSLIAQIEAKLTQN</sequence>
<name>A0A2S4VND0_9BASI</name>
<proteinExistence type="predicted"/>
<feature type="compositionally biased region" description="Basic residues" evidence="1">
    <location>
        <begin position="38"/>
        <end position="49"/>
    </location>
</feature>
<dbReference type="Proteomes" id="UP000239156">
    <property type="component" value="Unassembled WGS sequence"/>
</dbReference>
<comment type="caution">
    <text evidence="2">The sequence shown here is derived from an EMBL/GenBank/DDBJ whole genome shotgun (WGS) entry which is preliminary data.</text>
</comment>
<evidence type="ECO:0000256" key="1">
    <source>
        <dbReference type="SAM" id="MobiDB-lite"/>
    </source>
</evidence>
<dbReference type="VEuPathDB" id="FungiDB:PSHT_06521"/>